<organism evidence="3 4">
    <name type="scientific">Brevibacillus choshinensis</name>
    <dbReference type="NCBI Taxonomy" id="54911"/>
    <lineage>
        <taxon>Bacteria</taxon>
        <taxon>Bacillati</taxon>
        <taxon>Bacillota</taxon>
        <taxon>Bacilli</taxon>
        <taxon>Bacillales</taxon>
        <taxon>Paenibacillaceae</taxon>
        <taxon>Brevibacillus</taxon>
    </lineage>
</organism>
<dbReference type="PANTHER" id="PTHR43252:SF7">
    <property type="entry name" value="TRANSCRIPTIONAL REGULATOR YQJI"/>
    <property type="match status" value="1"/>
</dbReference>
<dbReference type="Pfam" id="PF10400">
    <property type="entry name" value="Vir_act_alpha_C"/>
    <property type="match status" value="1"/>
</dbReference>
<dbReference type="InterPro" id="IPR005149">
    <property type="entry name" value="Tscrpt_reg_PadR_N"/>
</dbReference>
<dbReference type="EMBL" id="LJJB01000013">
    <property type="protein sequence ID" value="KQL44667.1"/>
    <property type="molecule type" value="Genomic_DNA"/>
</dbReference>
<feature type="domain" description="Transcription regulator PadR C-terminal" evidence="2">
    <location>
        <begin position="103"/>
        <end position="171"/>
    </location>
</feature>
<dbReference type="RefSeq" id="WP_055747256.1">
    <property type="nucleotide sequence ID" value="NZ_LJJB01000013.1"/>
</dbReference>
<dbReference type="Gene3D" id="1.10.10.10">
    <property type="entry name" value="Winged helix-like DNA-binding domain superfamily/Winged helix DNA-binding domain"/>
    <property type="match status" value="1"/>
</dbReference>
<evidence type="ECO:0000259" key="2">
    <source>
        <dbReference type="Pfam" id="PF10400"/>
    </source>
</evidence>
<evidence type="ECO:0000313" key="3">
    <source>
        <dbReference type="EMBL" id="KQL44667.1"/>
    </source>
</evidence>
<dbReference type="InterPro" id="IPR018309">
    <property type="entry name" value="Tscrpt_reg_PadR_C"/>
</dbReference>
<reference evidence="3 4" key="1">
    <citation type="submission" date="2015-09" db="EMBL/GenBank/DDBJ databases">
        <title>Genome sequencing project for genomic taxonomy and phylogenomics of Bacillus-like bacteria.</title>
        <authorList>
            <person name="Liu B."/>
            <person name="Wang J."/>
            <person name="Zhu Y."/>
            <person name="Liu G."/>
            <person name="Chen Q."/>
            <person name="Chen Z."/>
            <person name="Lan J."/>
            <person name="Che J."/>
            <person name="Ge C."/>
            <person name="Shi H."/>
            <person name="Pan Z."/>
            <person name="Liu X."/>
        </authorList>
    </citation>
    <scope>NUCLEOTIDE SEQUENCE [LARGE SCALE GENOMIC DNA]</scope>
    <source>
        <strain evidence="3 4">DSM 8552</strain>
    </source>
</reference>
<comment type="caution">
    <text evidence="3">The sequence shown here is derived from an EMBL/GenBank/DDBJ whole genome shotgun (WGS) entry which is preliminary data.</text>
</comment>
<dbReference type="InterPro" id="IPR036388">
    <property type="entry name" value="WH-like_DNA-bd_sf"/>
</dbReference>
<dbReference type="Pfam" id="PF03551">
    <property type="entry name" value="PadR"/>
    <property type="match status" value="1"/>
</dbReference>
<name>A0ABR5N2E2_BRECH</name>
<dbReference type="PANTHER" id="PTHR43252">
    <property type="entry name" value="TRANSCRIPTIONAL REGULATOR YQJI"/>
    <property type="match status" value="1"/>
</dbReference>
<proteinExistence type="predicted"/>
<dbReference type="Proteomes" id="UP000051063">
    <property type="component" value="Unassembled WGS sequence"/>
</dbReference>
<gene>
    <name evidence="3" type="ORF">AN963_25190</name>
</gene>
<accession>A0ABR5N2E2</accession>
<dbReference type="SUPFAM" id="SSF46785">
    <property type="entry name" value="Winged helix' DNA-binding domain"/>
    <property type="match status" value="1"/>
</dbReference>
<dbReference type="InterPro" id="IPR036390">
    <property type="entry name" value="WH_DNA-bd_sf"/>
</dbReference>
<evidence type="ECO:0000313" key="4">
    <source>
        <dbReference type="Proteomes" id="UP000051063"/>
    </source>
</evidence>
<feature type="domain" description="Transcription regulator PadR N-terminal" evidence="1">
    <location>
        <begin position="7"/>
        <end position="82"/>
    </location>
</feature>
<evidence type="ECO:0000259" key="1">
    <source>
        <dbReference type="Pfam" id="PF03551"/>
    </source>
</evidence>
<sequence>MNLKLIILGLLMEGEKHPYEIQQLMKSRGIDCYVKYAKGSLYYAFDQLEKAKWIEVAAVIRESNRPDKTTYRITDLGKEEFQHLLVQEMGRPMQLNNPNYAALTFAEHGDPEKMDQALRENIREVGRLAELLESIPEKQTEPLGFGPRMILLGAIEHLRAEVRWMERVREEAWGRLF</sequence>
<keyword evidence="4" id="KW-1185">Reference proteome</keyword>
<protein>
    <submittedName>
        <fullName evidence="3">Transcriptional regulator</fullName>
    </submittedName>
</protein>